<dbReference type="EC" id="2.5.1.48" evidence="2"/>
<comment type="caution">
    <text evidence="2">The sequence shown here is derived from an EMBL/GenBank/DDBJ whole genome shotgun (WGS) entry which is preliminary data.</text>
</comment>
<accession>A0A120CWI4</accession>
<dbReference type="InterPro" id="IPR003781">
    <property type="entry name" value="CoA-bd"/>
</dbReference>
<dbReference type="PANTHER" id="PTHR33303:SF2">
    <property type="entry name" value="COA-BINDING DOMAIN-CONTAINING PROTEIN"/>
    <property type="match status" value="1"/>
</dbReference>
<gene>
    <name evidence="2" type="ORF">APY04_1532</name>
</gene>
<dbReference type="RefSeq" id="WP_068461174.1">
    <property type="nucleotide sequence ID" value="NZ_LMTR01000045.1"/>
</dbReference>
<dbReference type="STRING" id="121290.APY04_1532"/>
<evidence type="ECO:0000313" key="3">
    <source>
        <dbReference type="Proteomes" id="UP000059074"/>
    </source>
</evidence>
<dbReference type="EMBL" id="LMTR01000045">
    <property type="protein sequence ID" value="KWT69449.1"/>
    <property type="molecule type" value="Genomic_DNA"/>
</dbReference>
<protein>
    <submittedName>
        <fullName evidence="2">O-acetylhomoserine sulfhydrylase</fullName>
        <ecNumber evidence="2">2.5.1.48</ecNumber>
        <ecNumber evidence="2">2.5.1.49</ecNumber>
    </submittedName>
</protein>
<dbReference type="Proteomes" id="UP000059074">
    <property type="component" value="Unassembled WGS sequence"/>
</dbReference>
<name>A0A120CWI4_HYPSL</name>
<sequence length="151" mass="16451">MHNDHYSDDYIADILRAARVIAVLGASPNPARPSYGVMQFLIGKGYTVHPVNPGHAGGTILDRTVYARLADVPAPVDLVDIFRNQNALLDATRQAIADKDRLGIGTVWMQLGLSDAEAAREAEAAGLQVVMNRCSKIEYGRLEQAISRDQH</sequence>
<dbReference type="GO" id="GO:0003961">
    <property type="term" value="F:O-acetylhomoserine aminocarboxypropyltransferase activity"/>
    <property type="evidence" value="ECO:0007669"/>
    <property type="project" value="UniProtKB-EC"/>
</dbReference>
<dbReference type="Gene3D" id="3.40.50.720">
    <property type="entry name" value="NAD(P)-binding Rossmann-like Domain"/>
    <property type="match status" value="1"/>
</dbReference>
<dbReference type="SMART" id="SM00881">
    <property type="entry name" value="CoA_binding"/>
    <property type="match status" value="1"/>
</dbReference>
<dbReference type="Pfam" id="PF13380">
    <property type="entry name" value="CoA_binding_2"/>
    <property type="match status" value="1"/>
</dbReference>
<dbReference type="SUPFAM" id="SSF51735">
    <property type="entry name" value="NAD(P)-binding Rossmann-fold domains"/>
    <property type="match status" value="1"/>
</dbReference>
<evidence type="ECO:0000259" key="1">
    <source>
        <dbReference type="SMART" id="SM00881"/>
    </source>
</evidence>
<dbReference type="PATRIC" id="fig|121290.4.peg.2772"/>
<dbReference type="PANTHER" id="PTHR33303">
    <property type="entry name" value="CYTOPLASMIC PROTEIN-RELATED"/>
    <property type="match status" value="1"/>
</dbReference>
<keyword evidence="3" id="KW-1185">Reference proteome</keyword>
<dbReference type="GO" id="GO:0003962">
    <property type="term" value="F:cystathionine gamma-synthase activity"/>
    <property type="evidence" value="ECO:0007669"/>
    <property type="project" value="UniProtKB-EC"/>
</dbReference>
<organism evidence="2 3">
    <name type="scientific">Hyphomicrobium sulfonivorans</name>
    <dbReference type="NCBI Taxonomy" id="121290"/>
    <lineage>
        <taxon>Bacteria</taxon>
        <taxon>Pseudomonadati</taxon>
        <taxon>Pseudomonadota</taxon>
        <taxon>Alphaproteobacteria</taxon>
        <taxon>Hyphomicrobiales</taxon>
        <taxon>Hyphomicrobiaceae</taxon>
        <taxon>Hyphomicrobium</taxon>
    </lineage>
</organism>
<keyword evidence="2" id="KW-0808">Transferase</keyword>
<reference evidence="2 3" key="1">
    <citation type="submission" date="2015-10" db="EMBL/GenBank/DDBJ databases">
        <title>Transcriptomic analysis of a linuron degrading triple-species bacterial consortium.</title>
        <authorList>
            <person name="Albers P."/>
        </authorList>
    </citation>
    <scope>NUCLEOTIDE SEQUENCE [LARGE SCALE GENOMIC DNA]</scope>
    <source>
        <strain evidence="2 3">WDL6</strain>
    </source>
</reference>
<evidence type="ECO:0000313" key="2">
    <source>
        <dbReference type="EMBL" id="KWT69449.1"/>
    </source>
</evidence>
<dbReference type="EC" id="2.5.1.49" evidence="2"/>
<dbReference type="InterPro" id="IPR036291">
    <property type="entry name" value="NAD(P)-bd_dom_sf"/>
</dbReference>
<dbReference type="AlphaFoldDB" id="A0A120CWI4"/>
<proteinExistence type="predicted"/>
<dbReference type="OrthoDB" id="9804695at2"/>
<feature type="domain" description="CoA-binding" evidence="1">
    <location>
        <begin position="14"/>
        <end position="113"/>
    </location>
</feature>